<dbReference type="Gene3D" id="3.20.20.80">
    <property type="entry name" value="Glycosidases"/>
    <property type="match status" value="1"/>
</dbReference>
<dbReference type="Proteomes" id="UP000464597">
    <property type="component" value="Chromosome"/>
</dbReference>
<dbReference type="SUPFAM" id="SSF51445">
    <property type="entry name" value="(Trans)glycosidases"/>
    <property type="match status" value="1"/>
</dbReference>
<protein>
    <submittedName>
        <fullName evidence="4">DUF5060 domain-containing protein</fullName>
    </submittedName>
</protein>
<organism evidence="4 5">
    <name type="scientific">Rathayibacter festucae</name>
    <dbReference type="NCBI Taxonomy" id="110937"/>
    <lineage>
        <taxon>Bacteria</taxon>
        <taxon>Bacillati</taxon>
        <taxon>Actinomycetota</taxon>
        <taxon>Actinomycetes</taxon>
        <taxon>Micrococcales</taxon>
        <taxon>Microbacteriaceae</taxon>
        <taxon>Rathayibacter</taxon>
    </lineage>
</organism>
<dbReference type="InterPro" id="IPR017853">
    <property type="entry name" value="GH"/>
</dbReference>
<dbReference type="InterPro" id="IPR032260">
    <property type="entry name" value="DUF5060"/>
</dbReference>
<feature type="domain" description="DUF5060" evidence="2">
    <location>
        <begin position="116"/>
        <end position="171"/>
    </location>
</feature>
<evidence type="ECO:0000259" key="2">
    <source>
        <dbReference type="Pfam" id="PF16586"/>
    </source>
</evidence>
<evidence type="ECO:0000313" key="5">
    <source>
        <dbReference type="Proteomes" id="UP000464597"/>
    </source>
</evidence>
<dbReference type="Pfam" id="PF16586">
    <property type="entry name" value="DUF5060"/>
    <property type="match status" value="1"/>
</dbReference>
<feature type="domain" description="Apiosidase-like catalytic" evidence="1">
    <location>
        <begin position="201"/>
        <end position="431"/>
    </location>
</feature>
<dbReference type="InterPro" id="IPR013783">
    <property type="entry name" value="Ig-like_fold"/>
</dbReference>
<dbReference type="InterPro" id="IPR041239">
    <property type="entry name" value="DUF5605"/>
</dbReference>
<keyword evidence="5" id="KW-1185">Reference proteome</keyword>
<dbReference type="Pfam" id="PF13204">
    <property type="entry name" value="Apiosidase"/>
    <property type="match status" value="1"/>
</dbReference>
<feature type="domain" description="DUF5605" evidence="3">
    <location>
        <begin position="504"/>
        <end position="574"/>
    </location>
</feature>
<evidence type="ECO:0000313" key="4">
    <source>
        <dbReference type="EMBL" id="QHC62827.1"/>
    </source>
</evidence>
<gene>
    <name evidence="4" type="ORF">GSU69_09120</name>
</gene>
<evidence type="ECO:0000259" key="1">
    <source>
        <dbReference type="Pfam" id="PF13204"/>
    </source>
</evidence>
<dbReference type="EMBL" id="CP047180">
    <property type="protein sequence ID" value="QHC62827.1"/>
    <property type="molecule type" value="Genomic_DNA"/>
</dbReference>
<dbReference type="InterPro" id="IPR025277">
    <property type="entry name" value="Apiosidase-like_cat_dom"/>
</dbReference>
<sequence length="577" mass="63984">MPVFSARSRLTDVLASEEARAAITRVAPHFLTSPWVEIGADFPLGTTVRAALGVEEELAEEVIALVSTITDPTVRRPEAPAIPADPDLEGPSVPRASASIELPVTASTDTPLDVVLSGPRGGNPFVDVELTAVFRGDEAEIRVGGFYDGDGRYVLRFLAPSAGIWTFESSSTARSLDGVQGEIEVAAGHGHGPVRVADTFHFEHADGTPYRPVGTTAYAWTHQDQRLQEETLDSLAGTPFTKLRMGLFPKSFLYNENEPEEFVFEKAGDGTWDTTRFDLDYFRHLEKRIRQLDELGIQADLILFHPYDRWGFADLGRAADDRYISYVVRRLSAFPNVWWSMANEYDLLLGKTAEDWDRLAGLVQANDPVGHPLSIHNWVEIFDYSAPWATHASIQNGDSTAANVDKWRHQWGKPVVIDEFGYEGDLDQGWGNLTAEAALSRHWLGTLRGGYLTHGETFYRDDHVIFWAKGGTLTGAVPGKLRFLEQIVAESPTGRLEPLSSDFDAVRGGVPEQYVLIYFADRRPLFRDVQIPEGSTARIDVLDTWNCTATPLAGQHEGTVRVPLPARPWMAIRLVLE</sequence>
<reference evidence="5" key="1">
    <citation type="submission" date="2019-12" db="EMBL/GenBank/DDBJ databases">
        <title>Complete and draft genome sequences of new strains and members of some known species of the genus Rathayibacter isolated from plants.</title>
        <authorList>
            <person name="Tarlachkov S.V."/>
            <person name="Starodumova I.P."/>
            <person name="Dorofeeva L.V."/>
            <person name="Prisyazhnaya N.V."/>
            <person name="Leyn S."/>
            <person name="Zlamal J."/>
            <person name="Elan M."/>
            <person name="Osterman A.L."/>
            <person name="Nadler S."/>
            <person name="Subbotin S.A."/>
            <person name="Evtushenko L.I."/>
        </authorList>
    </citation>
    <scope>NUCLEOTIDE SEQUENCE [LARGE SCALE GENOMIC DNA]</scope>
    <source>
        <strain evidence="5">VKM Ac-2802</strain>
    </source>
</reference>
<evidence type="ECO:0000259" key="3">
    <source>
        <dbReference type="Pfam" id="PF18310"/>
    </source>
</evidence>
<accession>A0ABX6GZ80</accession>
<dbReference type="Gene3D" id="2.60.40.3950">
    <property type="match status" value="1"/>
</dbReference>
<proteinExistence type="predicted"/>
<dbReference type="Pfam" id="PF18310">
    <property type="entry name" value="DUF5605"/>
    <property type="match status" value="1"/>
</dbReference>
<dbReference type="Gene3D" id="2.60.40.10">
    <property type="entry name" value="Immunoglobulins"/>
    <property type="match status" value="1"/>
</dbReference>
<dbReference type="PANTHER" id="PTHR37836:SF2">
    <property type="entry name" value="DUF4038 DOMAIN-CONTAINING PROTEIN"/>
    <property type="match status" value="1"/>
</dbReference>
<dbReference type="PANTHER" id="PTHR37836">
    <property type="entry name" value="LMO1036 PROTEIN"/>
    <property type="match status" value="1"/>
</dbReference>
<dbReference type="RefSeq" id="WP_159422755.1">
    <property type="nucleotide sequence ID" value="NZ_CP047180.1"/>
</dbReference>
<name>A0ABX6GZ80_9MICO</name>